<protein>
    <submittedName>
        <fullName evidence="2">Uncharacterized protein</fullName>
    </submittedName>
</protein>
<evidence type="ECO:0000313" key="2">
    <source>
        <dbReference type="EMBL" id="EMF56449.1"/>
    </source>
</evidence>
<dbReference type="Proteomes" id="UP000030760">
    <property type="component" value="Unassembled WGS sequence"/>
</dbReference>
<gene>
    <name evidence="2" type="ORF">SBD_2199</name>
</gene>
<name>M3FW42_9ACTN</name>
<organism evidence="2 3">
    <name type="scientific">Streptomyces bottropensis ATCC 25435</name>
    <dbReference type="NCBI Taxonomy" id="1054862"/>
    <lineage>
        <taxon>Bacteria</taxon>
        <taxon>Bacillati</taxon>
        <taxon>Actinomycetota</taxon>
        <taxon>Actinomycetes</taxon>
        <taxon>Kitasatosporales</taxon>
        <taxon>Streptomycetaceae</taxon>
        <taxon>Streptomyces</taxon>
    </lineage>
</organism>
<evidence type="ECO:0000313" key="3">
    <source>
        <dbReference type="Proteomes" id="UP000030760"/>
    </source>
</evidence>
<accession>M3FW42</accession>
<reference evidence="3" key="1">
    <citation type="journal article" date="2013" name="Genome Announc.">
        <title>Draft Genome Sequence of Streptomyces bottropensis ATCC 25435, a Bottromycin-Producing Actinomycete.</title>
        <authorList>
            <person name="Zhang H."/>
            <person name="Zhou W."/>
            <person name="Zhuang Y."/>
            <person name="Liang X."/>
            <person name="Liu T."/>
        </authorList>
    </citation>
    <scope>NUCLEOTIDE SEQUENCE [LARGE SCALE GENOMIC DNA]</scope>
    <source>
        <strain evidence="3">ATCC 25435</strain>
    </source>
</reference>
<sequence>MRQPFRRQRQDHLVHPAQTPLPLLDQLRLERPGPASGTAIPTGPDSVITVLDRCPLR</sequence>
<evidence type="ECO:0000256" key="1">
    <source>
        <dbReference type="SAM" id="MobiDB-lite"/>
    </source>
</evidence>
<proteinExistence type="predicted"/>
<dbReference type="AlphaFoldDB" id="M3FW42"/>
<dbReference type="EMBL" id="KB405063">
    <property type="protein sequence ID" value="EMF56449.1"/>
    <property type="molecule type" value="Genomic_DNA"/>
</dbReference>
<feature type="region of interest" description="Disordered" evidence="1">
    <location>
        <begin position="1"/>
        <end position="23"/>
    </location>
</feature>